<dbReference type="PANTHER" id="PTHR30146">
    <property type="entry name" value="LACI-RELATED TRANSCRIPTIONAL REPRESSOR"/>
    <property type="match status" value="1"/>
</dbReference>
<feature type="domain" description="HTH lacI-type" evidence="4">
    <location>
        <begin position="6"/>
        <end position="60"/>
    </location>
</feature>
<sequence length="363" mass="39667">MKPKSVTLNDVADYSGVSYQTVSRVLNRAEHVSDKTRAKVEQAMAALNYVPNRVAQQLAGKQSFTLGLATTELALHAPSQIASAIKTQANQMGFNVVISMVEDLSVQACRTAINELLSQRVDGLLINVSLCAEDSHAIEQVCGEVPALFLDVDPDSDVSSILFDPYQGARQGVEHVVALGHRDIALITGPLVSISARLRYQGWLTTLAERQLKPCSVLHGDWSAASGYQLAGQILSLPKHPTAILVANDQMALGVLRALQEYGLQIPVQMSVVGYDDTEDSAYYYPPLTTIKQDFRMLGQESVKRLVQCLEDRHVSHAGSLRLTTSLVQRHTTAVMNQEKVSLHTLSQELLRIARQISALEGK</sequence>
<name>A0A3S5AR94_SERFO</name>
<dbReference type="InterPro" id="IPR046335">
    <property type="entry name" value="LacI/GalR-like_sensor"/>
</dbReference>
<dbReference type="SUPFAM" id="SSF53822">
    <property type="entry name" value="Periplasmic binding protein-like I"/>
    <property type="match status" value="1"/>
</dbReference>
<evidence type="ECO:0000313" key="5">
    <source>
        <dbReference type="EMBL" id="VEI68952.1"/>
    </source>
</evidence>
<dbReference type="EMBL" id="LR134492">
    <property type="protein sequence ID" value="VEI68952.1"/>
    <property type="molecule type" value="Genomic_DNA"/>
</dbReference>
<reference evidence="5 6" key="1">
    <citation type="submission" date="2018-12" db="EMBL/GenBank/DDBJ databases">
        <authorList>
            <consortium name="Pathogen Informatics"/>
        </authorList>
    </citation>
    <scope>NUCLEOTIDE SEQUENCE [LARGE SCALE GENOMIC DNA]</scope>
    <source>
        <strain evidence="5 6">NCTC13193</strain>
    </source>
</reference>
<keyword evidence="1" id="KW-0805">Transcription regulation</keyword>
<proteinExistence type="predicted"/>
<evidence type="ECO:0000313" key="6">
    <source>
        <dbReference type="Proteomes" id="UP000270487"/>
    </source>
</evidence>
<gene>
    <name evidence="5" type="primary">lacI</name>
    <name evidence="5" type="ORF">NCTC13193_02497</name>
</gene>
<dbReference type="Gene3D" id="3.40.50.2300">
    <property type="match status" value="2"/>
</dbReference>
<dbReference type="InterPro" id="IPR000843">
    <property type="entry name" value="HTH_LacI"/>
</dbReference>
<protein>
    <submittedName>
        <fullName evidence="5">Lactose operon repressor</fullName>
    </submittedName>
</protein>
<dbReference type="CDD" id="cd01574">
    <property type="entry name" value="PBP1_LacI"/>
    <property type="match status" value="1"/>
</dbReference>
<accession>A0A3S5AR94</accession>
<dbReference type="GO" id="GO:0003700">
    <property type="term" value="F:DNA-binding transcription factor activity"/>
    <property type="evidence" value="ECO:0007669"/>
    <property type="project" value="TreeGrafter"/>
</dbReference>
<dbReference type="SUPFAM" id="SSF47413">
    <property type="entry name" value="lambda repressor-like DNA-binding domains"/>
    <property type="match status" value="1"/>
</dbReference>
<dbReference type="RefSeq" id="WP_121606615.1">
    <property type="nucleotide sequence ID" value="NZ_CAMISI010000007.1"/>
</dbReference>
<dbReference type="PANTHER" id="PTHR30146:SF153">
    <property type="entry name" value="LACTOSE OPERON REPRESSOR"/>
    <property type="match status" value="1"/>
</dbReference>
<dbReference type="Pfam" id="PF00356">
    <property type="entry name" value="LacI"/>
    <property type="match status" value="1"/>
</dbReference>
<dbReference type="Proteomes" id="UP000270487">
    <property type="component" value="Chromosome"/>
</dbReference>
<organism evidence="5 6">
    <name type="scientific">Serratia fonticola</name>
    <dbReference type="NCBI Taxonomy" id="47917"/>
    <lineage>
        <taxon>Bacteria</taxon>
        <taxon>Pseudomonadati</taxon>
        <taxon>Pseudomonadota</taxon>
        <taxon>Gammaproteobacteria</taxon>
        <taxon>Enterobacterales</taxon>
        <taxon>Yersiniaceae</taxon>
        <taxon>Serratia</taxon>
    </lineage>
</organism>
<keyword evidence="3" id="KW-0804">Transcription</keyword>
<dbReference type="GO" id="GO:0000976">
    <property type="term" value="F:transcription cis-regulatory region binding"/>
    <property type="evidence" value="ECO:0007669"/>
    <property type="project" value="TreeGrafter"/>
</dbReference>
<dbReference type="InterPro" id="IPR010982">
    <property type="entry name" value="Lambda_DNA-bd_dom_sf"/>
</dbReference>
<evidence type="ECO:0000256" key="1">
    <source>
        <dbReference type="ARBA" id="ARBA00023015"/>
    </source>
</evidence>
<dbReference type="PROSITE" id="PS50932">
    <property type="entry name" value="HTH_LACI_2"/>
    <property type="match status" value="1"/>
</dbReference>
<dbReference type="AlphaFoldDB" id="A0A3S5AR94"/>
<keyword evidence="2" id="KW-0238">DNA-binding</keyword>
<dbReference type="Gene3D" id="1.10.260.40">
    <property type="entry name" value="lambda repressor-like DNA-binding domains"/>
    <property type="match status" value="1"/>
</dbReference>
<dbReference type="NCBIfam" id="NF007075">
    <property type="entry name" value="PRK09526.1"/>
    <property type="match status" value="1"/>
</dbReference>
<evidence type="ECO:0000259" key="4">
    <source>
        <dbReference type="PROSITE" id="PS50932"/>
    </source>
</evidence>
<dbReference type="CDD" id="cd01392">
    <property type="entry name" value="HTH_LacI"/>
    <property type="match status" value="1"/>
</dbReference>
<dbReference type="SMART" id="SM00354">
    <property type="entry name" value="HTH_LACI"/>
    <property type="match status" value="1"/>
</dbReference>
<evidence type="ECO:0000256" key="3">
    <source>
        <dbReference type="ARBA" id="ARBA00023163"/>
    </source>
</evidence>
<dbReference type="InterPro" id="IPR028082">
    <property type="entry name" value="Peripla_BP_I"/>
</dbReference>
<dbReference type="PROSITE" id="PS00356">
    <property type="entry name" value="HTH_LACI_1"/>
    <property type="match status" value="1"/>
</dbReference>
<evidence type="ECO:0000256" key="2">
    <source>
        <dbReference type="ARBA" id="ARBA00023125"/>
    </source>
</evidence>
<dbReference type="Pfam" id="PF13377">
    <property type="entry name" value="Peripla_BP_3"/>
    <property type="match status" value="1"/>
</dbReference>